<evidence type="ECO:0000256" key="5">
    <source>
        <dbReference type="ARBA" id="ARBA00022801"/>
    </source>
</evidence>
<sequence>MGRFEEEDRPIYQFGLEMLLLNIFNISTATFIGLGMGQPLECFMFLALFIPLRCHAGGYHAGNPICCYFLSNAVIVLILFLMRTPPVLVERGAGLFLLILSSGLAAIMAPVENLNKPLDEVEKRVYGIRTRAVLAVEVFIGLLFYATGYFQGVWIVTITIALMVITEILGLLQNTYSRSH</sequence>
<dbReference type="Pfam" id="PF04647">
    <property type="entry name" value="AgrB"/>
    <property type="match status" value="1"/>
</dbReference>
<feature type="transmembrane region" description="Helical" evidence="8">
    <location>
        <begin position="94"/>
        <end position="114"/>
    </location>
</feature>
<keyword evidence="6 8" id="KW-1133">Transmembrane helix</keyword>
<accession>A0A419T108</accession>
<keyword evidence="5" id="KW-0378">Hydrolase</keyword>
<dbReference type="GO" id="GO:0016020">
    <property type="term" value="C:membrane"/>
    <property type="evidence" value="ECO:0007669"/>
    <property type="project" value="InterPro"/>
</dbReference>
<evidence type="ECO:0000256" key="8">
    <source>
        <dbReference type="SAM" id="Phobius"/>
    </source>
</evidence>
<evidence type="ECO:0000256" key="7">
    <source>
        <dbReference type="ARBA" id="ARBA00023136"/>
    </source>
</evidence>
<dbReference type="Proteomes" id="UP000284277">
    <property type="component" value="Unassembled WGS sequence"/>
</dbReference>
<evidence type="ECO:0000256" key="1">
    <source>
        <dbReference type="ARBA" id="ARBA00022475"/>
    </source>
</evidence>
<evidence type="ECO:0008006" key="11">
    <source>
        <dbReference type="Google" id="ProtNLM"/>
    </source>
</evidence>
<keyword evidence="7 8" id="KW-0472">Membrane</keyword>
<dbReference type="GO" id="GO:0006508">
    <property type="term" value="P:proteolysis"/>
    <property type="evidence" value="ECO:0007669"/>
    <property type="project" value="UniProtKB-KW"/>
</dbReference>
<proteinExistence type="predicted"/>
<evidence type="ECO:0000256" key="4">
    <source>
        <dbReference type="ARBA" id="ARBA00022692"/>
    </source>
</evidence>
<gene>
    <name evidence="9" type="ORF">BET01_04445</name>
</gene>
<feature type="transmembrane region" description="Helical" evidence="8">
    <location>
        <begin position="61"/>
        <end position="82"/>
    </location>
</feature>
<feature type="transmembrane region" description="Helical" evidence="8">
    <location>
        <begin position="20"/>
        <end position="49"/>
    </location>
</feature>
<evidence type="ECO:0000313" key="9">
    <source>
        <dbReference type="EMBL" id="RKD31109.1"/>
    </source>
</evidence>
<name>A0A419T108_9FIRM</name>
<evidence type="ECO:0000256" key="6">
    <source>
        <dbReference type="ARBA" id="ARBA00022989"/>
    </source>
</evidence>
<keyword evidence="1" id="KW-1003">Cell membrane</keyword>
<dbReference type="AlphaFoldDB" id="A0A419T108"/>
<dbReference type="EMBL" id="MCIA01000023">
    <property type="protein sequence ID" value="RKD31109.1"/>
    <property type="molecule type" value="Genomic_DNA"/>
</dbReference>
<dbReference type="InterPro" id="IPR006741">
    <property type="entry name" value="AgrB"/>
</dbReference>
<keyword evidence="10" id="KW-1185">Reference proteome</keyword>
<dbReference type="GO" id="GO:0009372">
    <property type="term" value="P:quorum sensing"/>
    <property type="evidence" value="ECO:0007669"/>
    <property type="project" value="UniProtKB-KW"/>
</dbReference>
<protein>
    <recommendedName>
        <fullName evidence="11">Accessory regulator AgrB</fullName>
    </recommendedName>
</protein>
<keyword evidence="4 8" id="KW-0812">Transmembrane</keyword>
<evidence type="ECO:0000313" key="10">
    <source>
        <dbReference type="Proteomes" id="UP000284277"/>
    </source>
</evidence>
<evidence type="ECO:0000256" key="3">
    <source>
        <dbReference type="ARBA" id="ARBA00022670"/>
    </source>
</evidence>
<reference evidence="9 10" key="1">
    <citation type="submission" date="2016-08" db="EMBL/GenBank/DDBJ databases">
        <title>A new outlook on sporulation: Clostridium algidixylanolyticum.</title>
        <authorList>
            <person name="Poppleton D.I."/>
            <person name="Gribaldo S."/>
        </authorList>
    </citation>
    <scope>NUCLEOTIDE SEQUENCE [LARGE SCALE GENOMIC DNA]</scope>
    <source>
        <strain evidence="9 10">SPL73</strain>
    </source>
</reference>
<keyword evidence="3" id="KW-0645">Protease</keyword>
<keyword evidence="2" id="KW-0673">Quorum sensing</keyword>
<dbReference type="GO" id="GO:0008233">
    <property type="term" value="F:peptidase activity"/>
    <property type="evidence" value="ECO:0007669"/>
    <property type="project" value="UniProtKB-KW"/>
</dbReference>
<organism evidence="9 10">
    <name type="scientific">Lacrimispora algidixylanolytica</name>
    <dbReference type="NCBI Taxonomy" id="94868"/>
    <lineage>
        <taxon>Bacteria</taxon>
        <taxon>Bacillati</taxon>
        <taxon>Bacillota</taxon>
        <taxon>Clostridia</taxon>
        <taxon>Lachnospirales</taxon>
        <taxon>Lachnospiraceae</taxon>
        <taxon>Lacrimispora</taxon>
    </lineage>
</organism>
<feature type="transmembrane region" description="Helical" evidence="8">
    <location>
        <begin position="152"/>
        <end position="172"/>
    </location>
</feature>
<comment type="caution">
    <text evidence="9">The sequence shown here is derived from an EMBL/GenBank/DDBJ whole genome shotgun (WGS) entry which is preliminary data.</text>
</comment>
<evidence type="ECO:0000256" key="2">
    <source>
        <dbReference type="ARBA" id="ARBA00022654"/>
    </source>
</evidence>